<evidence type="ECO:0000313" key="1">
    <source>
        <dbReference type="EMBL" id="MQS15906.1"/>
    </source>
</evidence>
<organism evidence="1 2">
    <name type="scientific">Streptomyces kaniharaensis</name>
    <dbReference type="NCBI Taxonomy" id="212423"/>
    <lineage>
        <taxon>Bacteria</taxon>
        <taxon>Bacillati</taxon>
        <taxon>Actinomycetota</taxon>
        <taxon>Actinomycetes</taxon>
        <taxon>Kitasatosporales</taxon>
        <taxon>Streptomycetaceae</taxon>
        <taxon>Streptomyces</taxon>
    </lineage>
</organism>
<protein>
    <submittedName>
        <fullName evidence="1">Uncharacterized protein</fullName>
    </submittedName>
</protein>
<evidence type="ECO:0000313" key="2">
    <source>
        <dbReference type="Proteomes" id="UP000450000"/>
    </source>
</evidence>
<gene>
    <name evidence="1" type="ORF">F7Q99_27530</name>
</gene>
<dbReference type="OrthoDB" id="3870468at2"/>
<keyword evidence="2" id="KW-1185">Reference proteome</keyword>
<dbReference type="EMBL" id="WBOF01000002">
    <property type="protein sequence ID" value="MQS15906.1"/>
    <property type="molecule type" value="Genomic_DNA"/>
</dbReference>
<name>A0A6N7KW81_9ACTN</name>
<reference evidence="1 2" key="1">
    <citation type="submission" date="2019-09" db="EMBL/GenBank/DDBJ databases">
        <title>Genome Sequences of Streptomyces kaniharaensis ATCC 21070.</title>
        <authorList>
            <person name="Zhu W."/>
            <person name="De Crecy-Lagard V."/>
            <person name="Richards N.G."/>
        </authorList>
    </citation>
    <scope>NUCLEOTIDE SEQUENCE [LARGE SCALE GENOMIC DNA]</scope>
    <source>
        <strain evidence="1 2">SF-557</strain>
    </source>
</reference>
<dbReference type="Proteomes" id="UP000450000">
    <property type="component" value="Unassembled WGS sequence"/>
</dbReference>
<dbReference type="RefSeq" id="WP_153466679.1">
    <property type="nucleotide sequence ID" value="NZ_WBOF01000002.1"/>
</dbReference>
<comment type="caution">
    <text evidence="1">The sequence shown here is derived from an EMBL/GenBank/DDBJ whole genome shotgun (WGS) entry which is preliminary data.</text>
</comment>
<sequence length="99" mass="11202">MLQVEWIPARSAHHGGGAYLIPRSSVRVSAFPLPAADREAARDALWRYALPELVGWIENARHSSATWRTARHTRSWRLAGNATVSRDDWQPYPLRRTAG</sequence>
<dbReference type="AlphaFoldDB" id="A0A6N7KW81"/>
<proteinExistence type="predicted"/>
<accession>A0A6N7KW81</accession>